<evidence type="ECO:0000313" key="4">
    <source>
        <dbReference type="EMBL" id="CAB4888181.1"/>
    </source>
</evidence>
<dbReference type="InterPro" id="IPR009297">
    <property type="entry name" value="DUF952"/>
</dbReference>
<proteinExistence type="predicted"/>
<evidence type="ECO:0000256" key="1">
    <source>
        <dbReference type="SAM" id="MobiDB-lite"/>
    </source>
</evidence>
<gene>
    <name evidence="2" type="ORF">UFOPK2754_00182</name>
    <name evidence="3" type="ORF">UFOPK3139_01968</name>
    <name evidence="4" type="ORF">UFOPK3543_00001</name>
    <name evidence="5" type="ORF">UFOPK3967_01100</name>
</gene>
<dbReference type="EMBL" id="CAFBMH010000001">
    <property type="protein sequence ID" value="CAB4888181.1"/>
    <property type="molecule type" value="Genomic_DNA"/>
</dbReference>
<reference evidence="2" key="1">
    <citation type="submission" date="2020-05" db="EMBL/GenBank/DDBJ databases">
        <authorList>
            <person name="Chiriac C."/>
            <person name="Salcher M."/>
            <person name="Ghai R."/>
            <person name="Kavagutti S V."/>
        </authorList>
    </citation>
    <scope>NUCLEOTIDE SEQUENCE</scope>
</reference>
<evidence type="ECO:0000313" key="5">
    <source>
        <dbReference type="EMBL" id="CAB4992494.1"/>
    </source>
</evidence>
<accession>A0A6J6RW45</accession>
<dbReference type="PANTHER" id="PTHR34129:SF1">
    <property type="entry name" value="DUF952 DOMAIN-CONTAINING PROTEIN"/>
    <property type="match status" value="1"/>
</dbReference>
<dbReference type="SUPFAM" id="SSF56399">
    <property type="entry name" value="ADP-ribosylation"/>
    <property type="match status" value="1"/>
</dbReference>
<dbReference type="EMBL" id="CAEZYR010000004">
    <property type="protein sequence ID" value="CAB4726587.1"/>
    <property type="molecule type" value="Genomic_DNA"/>
</dbReference>
<dbReference type="Pfam" id="PF06108">
    <property type="entry name" value="DUF952"/>
    <property type="match status" value="1"/>
</dbReference>
<protein>
    <submittedName>
        <fullName evidence="2">Unannotated protein</fullName>
    </submittedName>
</protein>
<name>A0A6J6RW45_9ZZZZ</name>
<sequence>MSNARPVDDAPHDDAPRDRATMFHMAEREEWEAAATDHAYAPGAYAAESFVHCSYREQLAGVYQRYYAGRDDLVVLEIDRKVLESLVGAALVIDEASTATGERFPHVYAPLPHAAVRVVRDLDWFR</sequence>
<dbReference type="EMBL" id="CAFBOS010000054">
    <property type="protein sequence ID" value="CAB4992494.1"/>
    <property type="molecule type" value="Genomic_DNA"/>
</dbReference>
<feature type="region of interest" description="Disordered" evidence="1">
    <location>
        <begin position="1"/>
        <end position="21"/>
    </location>
</feature>
<organism evidence="2">
    <name type="scientific">freshwater metagenome</name>
    <dbReference type="NCBI Taxonomy" id="449393"/>
    <lineage>
        <taxon>unclassified sequences</taxon>
        <taxon>metagenomes</taxon>
        <taxon>ecological metagenomes</taxon>
    </lineage>
</organism>
<dbReference type="EMBL" id="CAFABA010000087">
    <property type="protein sequence ID" value="CAB4834062.1"/>
    <property type="molecule type" value="Genomic_DNA"/>
</dbReference>
<dbReference type="Gene3D" id="3.20.170.20">
    <property type="entry name" value="Protein of unknown function DUF952"/>
    <property type="match status" value="1"/>
</dbReference>
<dbReference type="AlphaFoldDB" id="A0A6J6RW45"/>
<evidence type="ECO:0000313" key="2">
    <source>
        <dbReference type="EMBL" id="CAB4726587.1"/>
    </source>
</evidence>
<evidence type="ECO:0000313" key="3">
    <source>
        <dbReference type="EMBL" id="CAB4834062.1"/>
    </source>
</evidence>
<dbReference type="PANTHER" id="PTHR34129">
    <property type="entry name" value="BLR1139 PROTEIN"/>
    <property type="match status" value="1"/>
</dbReference>